<accession>A0ACB8XLN9</accession>
<reference evidence="1 2" key="2">
    <citation type="journal article" date="2022" name="Mol. Ecol. Resour.">
        <title>The genomes of chicory, endive, great burdock and yacon provide insights into Asteraceae paleo-polyploidization history and plant inulin production.</title>
        <authorList>
            <person name="Fan W."/>
            <person name="Wang S."/>
            <person name="Wang H."/>
            <person name="Wang A."/>
            <person name="Jiang F."/>
            <person name="Liu H."/>
            <person name="Zhao H."/>
            <person name="Xu D."/>
            <person name="Zhang Y."/>
        </authorList>
    </citation>
    <scope>NUCLEOTIDE SEQUENCE [LARGE SCALE GENOMIC DNA]</scope>
    <source>
        <strain evidence="2">cv. Niubang</strain>
    </source>
</reference>
<evidence type="ECO:0000313" key="1">
    <source>
        <dbReference type="EMBL" id="KAI3669045.1"/>
    </source>
</evidence>
<proteinExistence type="predicted"/>
<gene>
    <name evidence="1" type="ORF">L6452_40266</name>
</gene>
<dbReference type="EMBL" id="CM042062">
    <property type="protein sequence ID" value="KAI3669045.1"/>
    <property type="molecule type" value="Genomic_DNA"/>
</dbReference>
<reference evidence="2" key="1">
    <citation type="journal article" date="2022" name="Mol. Ecol. Resour.">
        <title>The genomes of chicory, endive, great burdock and yacon provide insights into Asteraceae palaeo-polyploidization history and plant inulin production.</title>
        <authorList>
            <person name="Fan W."/>
            <person name="Wang S."/>
            <person name="Wang H."/>
            <person name="Wang A."/>
            <person name="Jiang F."/>
            <person name="Liu H."/>
            <person name="Zhao H."/>
            <person name="Xu D."/>
            <person name="Zhang Y."/>
        </authorList>
    </citation>
    <scope>NUCLEOTIDE SEQUENCE [LARGE SCALE GENOMIC DNA]</scope>
    <source>
        <strain evidence="2">cv. Niubang</strain>
    </source>
</reference>
<sequence length="456" mass="51976">MTTTSNNFGAIELTPGQHHINIVSVSHNPPSRSLPLHLPRRDLLDGSEDFNEICVPMYNASTTGDLEAAKLILDKRPELVQFSLTESYETTFHIAVLGKSYMFVQYLTSLMTKEDLEIRNGNGETCLYLVARAGNVKIAKILVEKNEGLIDIPDSREKMPLYVAALFGRHHMVEYLYNISQKMTGNFWTHQKRSCVLEKCVETDLFDVALRMVIDTPELAINGSVLRLLARKPFAFHSQGSHIHLKAILLGYMPRPEDEEIGPEDEETEALQLLRIILKDIMKLPKTKIDEITRGPPDEDAMQKYSSRVLFLATEMGNTPFVVEAIRQYPHLAHEVNDDNQSIFHVVVSHRHKGIYKLLYEKGHIRDSIITLEDKNGNNMLHLVGESARGNRLPNISGMGLRTRLELLWFKEVERMLPSHLCEKKNAAGLTPHELFIKNHKDLFSKEEKMMKQMAT</sequence>
<evidence type="ECO:0000313" key="2">
    <source>
        <dbReference type="Proteomes" id="UP001055879"/>
    </source>
</evidence>
<keyword evidence="2" id="KW-1185">Reference proteome</keyword>
<organism evidence="1 2">
    <name type="scientific">Arctium lappa</name>
    <name type="common">Greater burdock</name>
    <name type="synonym">Lappa major</name>
    <dbReference type="NCBI Taxonomy" id="4217"/>
    <lineage>
        <taxon>Eukaryota</taxon>
        <taxon>Viridiplantae</taxon>
        <taxon>Streptophyta</taxon>
        <taxon>Embryophyta</taxon>
        <taxon>Tracheophyta</taxon>
        <taxon>Spermatophyta</taxon>
        <taxon>Magnoliopsida</taxon>
        <taxon>eudicotyledons</taxon>
        <taxon>Gunneridae</taxon>
        <taxon>Pentapetalae</taxon>
        <taxon>asterids</taxon>
        <taxon>campanulids</taxon>
        <taxon>Asterales</taxon>
        <taxon>Asteraceae</taxon>
        <taxon>Carduoideae</taxon>
        <taxon>Cardueae</taxon>
        <taxon>Arctiinae</taxon>
        <taxon>Arctium</taxon>
    </lineage>
</organism>
<name>A0ACB8XLN9_ARCLA</name>
<protein>
    <submittedName>
        <fullName evidence="1">Uncharacterized protein</fullName>
    </submittedName>
</protein>
<comment type="caution">
    <text evidence="1">The sequence shown here is derived from an EMBL/GenBank/DDBJ whole genome shotgun (WGS) entry which is preliminary data.</text>
</comment>
<dbReference type="Proteomes" id="UP001055879">
    <property type="component" value="Linkage Group LG16"/>
</dbReference>